<dbReference type="EMBL" id="JBEPCU010000146">
    <property type="protein sequence ID" value="MER6977653.1"/>
    <property type="molecule type" value="Genomic_DNA"/>
</dbReference>
<feature type="non-terminal residue" evidence="4">
    <location>
        <position position="1"/>
    </location>
</feature>
<dbReference type="SUPFAM" id="SSF46689">
    <property type="entry name" value="Homeodomain-like"/>
    <property type="match status" value="1"/>
</dbReference>
<keyword evidence="1" id="KW-0547">Nucleotide-binding</keyword>
<comment type="caution">
    <text evidence="4">The sequence shown here is derived from an EMBL/GenBank/DDBJ whole genome shotgun (WGS) entry which is preliminary data.</text>
</comment>
<dbReference type="InterPro" id="IPR002078">
    <property type="entry name" value="Sigma_54_int"/>
</dbReference>
<dbReference type="InterPro" id="IPR027417">
    <property type="entry name" value="P-loop_NTPase"/>
</dbReference>
<name>A0ABV1W0E5_9ACTN</name>
<dbReference type="PANTHER" id="PTHR32071">
    <property type="entry name" value="TRANSCRIPTIONAL REGULATORY PROTEIN"/>
    <property type="match status" value="1"/>
</dbReference>
<dbReference type="PANTHER" id="PTHR32071:SF81">
    <property type="entry name" value="PROPIONATE CATABOLISM OPERON REGULATORY PROTEIN"/>
    <property type="match status" value="1"/>
</dbReference>
<proteinExistence type="predicted"/>
<dbReference type="InterPro" id="IPR058031">
    <property type="entry name" value="AAA_lid_NorR"/>
</dbReference>
<keyword evidence="2" id="KW-0067">ATP-binding</keyword>
<evidence type="ECO:0000313" key="4">
    <source>
        <dbReference type="EMBL" id="MER6977653.1"/>
    </source>
</evidence>
<sequence>RARRTGEDGRPLLQPFALTASDYSAIPPEPASLVDTVIEVPPLRGRPDDVMPLARHFARRHRGHEVTFTPAAVRALTAYEWPENVRQLRHVVRGAASRADVIDARHLPAEVFTGARCRLSRLQELERAEIVRCLTEPGMTMAQVADQLGMSRATLYRRTARYGIDIPGRAHRS</sequence>
<reference evidence="4 5" key="1">
    <citation type="submission" date="2024-06" db="EMBL/GenBank/DDBJ databases">
        <title>The Natural Products Discovery Center: Release of the First 8490 Sequenced Strains for Exploring Actinobacteria Biosynthetic Diversity.</title>
        <authorList>
            <person name="Kalkreuter E."/>
            <person name="Kautsar S.A."/>
            <person name="Yang D."/>
            <person name="Bader C.D."/>
            <person name="Teijaro C.N."/>
            <person name="Fluegel L."/>
            <person name="Davis C.M."/>
            <person name="Simpson J.R."/>
            <person name="Lauterbach L."/>
            <person name="Steele A.D."/>
            <person name="Gui C."/>
            <person name="Meng S."/>
            <person name="Li G."/>
            <person name="Viehrig K."/>
            <person name="Ye F."/>
            <person name="Su P."/>
            <person name="Kiefer A.F."/>
            <person name="Nichols A."/>
            <person name="Cepeda A.J."/>
            <person name="Yan W."/>
            <person name="Fan B."/>
            <person name="Jiang Y."/>
            <person name="Adhikari A."/>
            <person name="Zheng C.-J."/>
            <person name="Schuster L."/>
            <person name="Cowan T.M."/>
            <person name="Smanski M.J."/>
            <person name="Chevrette M.G."/>
            <person name="De Carvalho L.P.S."/>
            <person name="Shen B."/>
        </authorList>
    </citation>
    <scope>NUCLEOTIDE SEQUENCE [LARGE SCALE GENOMIC DNA]</scope>
    <source>
        <strain evidence="4 5">NPDC000634</strain>
    </source>
</reference>
<dbReference type="PROSITE" id="PS50045">
    <property type="entry name" value="SIGMA54_INTERACT_4"/>
    <property type="match status" value="1"/>
</dbReference>
<keyword evidence="5" id="KW-1185">Reference proteome</keyword>
<feature type="domain" description="Sigma-54 factor interaction" evidence="3">
    <location>
        <begin position="38"/>
        <end position="97"/>
    </location>
</feature>
<organism evidence="4 5">
    <name type="scientific">Streptomyces carpinensis</name>
    <dbReference type="NCBI Taxonomy" id="66369"/>
    <lineage>
        <taxon>Bacteria</taxon>
        <taxon>Bacillati</taxon>
        <taxon>Actinomycetota</taxon>
        <taxon>Actinomycetes</taxon>
        <taxon>Kitasatosporales</taxon>
        <taxon>Streptomycetaceae</taxon>
        <taxon>Streptomyces</taxon>
    </lineage>
</organism>
<dbReference type="Pfam" id="PF13384">
    <property type="entry name" value="HTH_23"/>
    <property type="match status" value="1"/>
</dbReference>
<dbReference type="Pfam" id="PF25601">
    <property type="entry name" value="AAA_lid_14"/>
    <property type="match status" value="1"/>
</dbReference>
<dbReference type="InterPro" id="IPR009057">
    <property type="entry name" value="Homeodomain-like_sf"/>
</dbReference>
<evidence type="ECO:0000256" key="2">
    <source>
        <dbReference type="ARBA" id="ARBA00022840"/>
    </source>
</evidence>
<dbReference type="SUPFAM" id="SSF52540">
    <property type="entry name" value="P-loop containing nucleoside triphosphate hydrolases"/>
    <property type="match status" value="1"/>
</dbReference>
<evidence type="ECO:0000259" key="3">
    <source>
        <dbReference type="PROSITE" id="PS50045"/>
    </source>
</evidence>
<gene>
    <name evidence="4" type="ORF">ABT317_11690</name>
</gene>
<evidence type="ECO:0000256" key="1">
    <source>
        <dbReference type="ARBA" id="ARBA00022741"/>
    </source>
</evidence>
<evidence type="ECO:0000313" key="5">
    <source>
        <dbReference type="Proteomes" id="UP001458415"/>
    </source>
</evidence>
<accession>A0ABV1W0E5</accession>
<dbReference type="Gene3D" id="1.10.10.60">
    <property type="entry name" value="Homeodomain-like"/>
    <property type="match status" value="1"/>
</dbReference>
<protein>
    <submittedName>
        <fullName evidence="4">Helix-turn-helix domain-containing protein</fullName>
    </submittedName>
</protein>
<dbReference type="Gene3D" id="1.10.8.60">
    <property type="match status" value="1"/>
</dbReference>
<dbReference type="Proteomes" id="UP001458415">
    <property type="component" value="Unassembled WGS sequence"/>
</dbReference>